<name>A0A8J9ZBB9_BRALA</name>
<dbReference type="PROSITE" id="PS01186">
    <property type="entry name" value="EGF_2"/>
    <property type="match status" value="3"/>
</dbReference>
<dbReference type="Proteomes" id="UP000838412">
    <property type="component" value="Chromosome 18"/>
</dbReference>
<dbReference type="SUPFAM" id="SSF49723">
    <property type="entry name" value="Lipase/lipooxygenase domain (PLAT/LH2 domain)"/>
    <property type="match status" value="1"/>
</dbReference>
<dbReference type="PROSITE" id="PS01187">
    <property type="entry name" value="EGF_CA"/>
    <property type="match status" value="2"/>
</dbReference>
<dbReference type="InterPro" id="IPR013122">
    <property type="entry name" value="PKD1_2_channel"/>
</dbReference>
<feature type="transmembrane region" description="Helical" evidence="18">
    <location>
        <begin position="583"/>
        <end position="601"/>
    </location>
</feature>
<keyword evidence="15" id="KW-1015">Disulfide bond</keyword>
<dbReference type="FunFam" id="2.10.25.10:FF:000240">
    <property type="entry name" value="Vitamin K-dependent protein S"/>
    <property type="match status" value="3"/>
</dbReference>
<dbReference type="Gene3D" id="2.10.25.10">
    <property type="entry name" value="Laminin"/>
    <property type="match status" value="3"/>
</dbReference>
<dbReference type="EMBL" id="OV696703">
    <property type="protein sequence ID" value="CAH1250396.1"/>
    <property type="molecule type" value="Genomic_DNA"/>
</dbReference>
<dbReference type="PROSITE" id="PS00010">
    <property type="entry name" value="ASX_HYDROXYL"/>
    <property type="match status" value="2"/>
</dbReference>
<evidence type="ECO:0000256" key="7">
    <source>
        <dbReference type="ARBA" id="ARBA00022679"/>
    </source>
</evidence>
<keyword evidence="5" id="KW-0245">EGF-like domain</keyword>
<dbReference type="InterPro" id="IPR051223">
    <property type="entry name" value="Polycystin"/>
</dbReference>
<dbReference type="CDD" id="cd00054">
    <property type="entry name" value="EGF_CA"/>
    <property type="match status" value="3"/>
</dbReference>
<dbReference type="PANTHER" id="PTHR10877">
    <property type="entry name" value="POLYCYSTIN FAMILY MEMBER"/>
    <property type="match status" value="1"/>
</dbReference>
<keyword evidence="9 19" id="KW-0732">Signal</keyword>
<dbReference type="InterPro" id="IPR036392">
    <property type="entry name" value="PLAT/LH2_dom_sf"/>
</dbReference>
<dbReference type="CDD" id="cd23963">
    <property type="entry name" value="GT29_ST8SIA"/>
    <property type="match status" value="1"/>
</dbReference>
<evidence type="ECO:0000256" key="16">
    <source>
        <dbReference type="ARBA" id="ARBA00023180"/>
    </source>
</evidence>
<keyword evidence="10" id="KW-0677">Repeat</keyword>
<dbReference type="Gene3D" id="2.60.60.20">
    <property type="entry name" value="PLAT/LH2 domain"/>
    <property type="match status" value="1"/>
</dbReference>
<dbReference type="InterPro" id="IPR049883">
    <property type="entry name" value="NOTCH1_EGF-like"/>
</dbReference>
<dbReference type="Gene3D" id="3.90.1480.20">
    <property type="entry name" value="Glycosyl transferase family 29"/>
    <property type="match status" value="1"/>
</dbReference>
<dbReference type="InterPro" id="IPR038578">
    <property type="entry name" value="GT29-like_sf"/>
</dbReference>
<evidence type="ECO:0000313" key="22">
    <source>
        <dbReference type="Proteomes" id="UP000838412"/>
    </source>
</evidence>
<protein>
    <submittedName>
        <fullName evidence="21">ST8SIA1 protein</fullName>
    </submittedName>
</protein>
<evidence type="ECO:0000256" key="17">
    <source>
        <dbReference type="PROSITE-ProRule" id="PRU00152"/>
    </source>
</evidence>
<comment type="similarity">
    <text evidence="4">Belongs to the polycystin family.</text>
</comment>
<evidence type="ECO:0000256" key="14">
    <source>
        <dbReference type="ARBA" id="ARBA00023136"/>
    </source>
</evidence>
<dbReference type="Pfam" id="PF07645">
    <property type="entry name" value="EGF_CA"/>
    <property type="match status" value="2"/>
</dbReference>
<feature type="transmembrane region" description="Helical" evidence="18">
    <location>
        <begin position="773"/>
        <end position="793"/>
    </location>
</feature>
<dbReference type="InterPro" id="IPR001024">
    <property type="entry name" value="PLAT/LH2_dom"/>
</dbReference>
<feature type="transmembrane region" description="Helical" evidence="18">
    <location>
        <begin position="649"/>
        <end position="669"/>
    </location>
</feature>
<evidence type="ECO:0000256" key="1">
    <source>
        <dbReference type="ARBA" id="ARBA00004141"/>
    </source>
</evidence>
<evidence type="ECO:0000256" key="19">
    <source>
        <dbReference type="SAM" id="SignalP"/>
    </source>
</evidence>
<evidence type="ECO:0000256" key="10">
    <source>
        <dbReference type="ARBA" id="ARBA00022737"/>
    </source>
</evidence>
<dbReference type="InterPro" id="IPR000742">
    <property type="entry name" value="EGF"/>
</dbReference>
<dbReference type="PROSITE" id="PS50095">
    <property type="entry name" value="PLAT"/>
    <property type="match status" value="1"/>
</dbReference>
<evidence type="ECO:0000256" key="12">
    <source>
        <dbReference type="ARBA" id="ARBA00022989"/>
    </source>
</evidence>
<evidence type="ECO:0000256" key="13">
    <source>
        <dbReference type="ARBA" id="ARBA00023034"/>
    </source>
</evidence>
<dbReference type="AlphaFoldDB" id="A0A8J9ZBB9"/>
<keyword evidence="6" id="KW-0328">Glycosyltransferase</keyword>
<dbReference type="Pfam" id="PF00777">
    <property type="entry name" value="Glyco_transf_29"/>
    <property type="match status" value="1"/>
</dbReference>
<dbReference type="SMART" id="SM00308">
    <property type="entry name" value="LH2"/>
    <property type="match status" value="1"/>
</dbReference>
<evidence type="ECO:0000313" key="21">
    <source>
        <dbReference type="EMBL" id="CAH1250396.1"/>
    </source>
</evidence>
<dbReference type="GO" id="GO:0005262">
    <property type="term" value="F:calcium channel activity"/>
    <property type="evidence" value="ECO:0007669"/>
    <property type="project" value="TreeGrafter"/>
</dbReference>
<dbReference type="GO" id="GO:0005509">
    <property type="term" value="F:calcium ion binding"/>
    <property type="evidence" value="ECO:0007669"/>
    <property type="project" value="InterPro"/>
</dbReference>
<keyword evidence="8 18" id="KW-0812">Transmembrane</keyword>
<dbReference type="PANTHER" id="PTHR10877:SF194">
    <property type="entry name" value="LOCATION OF VULVA DEFECTIVE 1"/>
    <property type="match status" value="1"/>
</dbReference>
<evidence type="ECO:0000256" key="8">
    <source>
        <dbReference type="ARBA" id="ARBA00022692"/>
    </source>
</evidence>
<proteinExistence type="inferred from homology"/>
<gene>
    <name evidence="21" type="primary">ST8SIA1</name>
    <name evidence="21" type="ORF">BLAG_LOCUS11156</name>
</gene>
<dbReference type="OrthoDB" id="10264956at2759"/>
<keyword evidence="12 18" id="KW-1133">Transmembrane helix</keyword>
<comment type="subcellular location">
    <subcellularLocation>
        <location evidence="2">Golgi apparatus membrane</location>
        <topology evidence="2">Single-pass type II membrane protein</topology>
    </subcellularLocation>
    <subcellularLocation>
        <location evidence="1">Membrane</location>
        <topology evidence="1">Multi-pass membrane protein</topology>
    </subcellularLocation>
</comment>
<evidence type="ECO:0000259" key="20">
    <source>
        <dbReference type="PROSITE" id="PS50095"/>
    </source>
</evidence>
<dbReference type="SMART" id="SM00179">
    <property type="entry name" value="EGF_CA"/>
    <property type="match status" value="3"/>
</dbReference>
<evidence type="ECO:0000256" key="15">
    <source>
        <dbReference type="ARBA" id="ARBA00023157"/>
    </source>
</evidence>
<evidence type="ECO:0000256" key="11">
    <source>
        <dbReference type="ARBA" id="ARBA00022968"/>
    </source>
</evidence>
<keyword evidence="22" id="KW-1185">Reference proteome</keyword>
<feature type="signal peptide" evidence="19">
    <location>
        <begin position="1"/>
        <end position="28"/>
    </location>
</feature>
<evidence type="ECO:0000256" key="4">
    <source>
        <dbReference type="ARBA" id="ARBA00007200"/>
    </source>
</evidence>
<keyword evidence="11" id="KW-0735">Signal-anchor</keyword>
<feature type="domain" description="PLAT" evidence="20">
    <location>
        <begin position="392"/>
        <end position="509"/>
    </location>
</feature>
<dbReference type="InterPro" id="IPR018097">
    <property type="entry name" value="EGF_Ca-bd_CS"/>
</dbReference>
<accession>A0A8J9ZBB9</accession>
<comment type="caution">
    <text evidence="17">Lacks conserved residue(s) required for the propagation of feature annotation.</text>
</comment>
<evidence type="ECO:0000256" key="18">
    <source>
        <dbReference type="SAM" id="Phobius"/>
    </source>
</evidence>
<keyword evidence="14 18" id="KW-0472">Membrane</keyword>
<dbReference type="Pfam" id="PF01477">
    <property type="entry name" value="PLAT"/>
    <property type="match status" value="1"/>
</dbReference>
<dbReference type="GO" id="GO:0000139">
    <property type="term" value="C:Golgi membrane"/>
    <property type="evidence" value="ECO:0007669"/>
    <property type="project" value="UniProtKB-SubCell"/>
</dbReference>
<dbReference type="InterPro" id="IPR001675">
    <property type="entry name" value="Glyco_trans_29"/>
</dbReference>
<dbReference type="SMART" id="SM00181">
    <property type="entry name" value="EGF"/>
    <property type="match status" value="3"/>
</dbReference>
<keyword evidence="16" id="KW-0325">Glycoprotein</keyword>
<evidence type="ECO:0000256" key="3">
    <source>
        <dbReference type="ARBA" id="ARBA00006003"/>
    </source>
</evidence>
<reference evidence="21" key="1">
    <citation type="submission" date="2022-01" db="EMBL/GenBank/DDBJ databases">
        <authorList>
            <person name="Braso-Vives M."/>
        </authorList>
    </citation>
    <scope>NUCLEOTIDE SEQUENCE</scope>
</reference>
<dbReference type="SUPFAM" id="SSF57184">
    <property type="entry name" value="Growth factor receptor domain"/>
    <property type="match status" value="1"/>
</dbReference>
<evidence type="ECO:0000256" key="9">
    <source>
        <dbReference type="ARBA" id="ARBA00022729"/>
    </source>
</evidence>
<keyword evidence="7" id="KW-0808">Transferase</keyword>
<comment type="similarity">
    <text evidence="3">Belongs to the glycosyltransferase 29 family.</text>
</comment>
<dbReference type="Pfam" id="PF08016">
    <property type="entry name" value="PKD_channel"/>
    <property type="match status" value="1"/>
</dbReference>
<evidence type="ECO:0000256" key="6">
    <source>
        <dbReference type="ARBA" id="ARBA00022676"/>
    </source>
</evidence>
<dbReference type="Pfam" id="PF14670">
    <property type="entry name" value="FXa_inhibition"/>
    <property type="match status" value="1"/>
</dbReference>
<dbReference type="InterPro" id="IPR009030">
    <property type="entry name" value="Growth_fac_rcpt_cys_sf"/>
</dbReference>
<evidence type="ECO:0000256" key="5">
    <source>
        <dbReference type="ARBA" id="ARBA00022536"/>
    </source>
</evidence>
<dbReference type="InterPro" id="IPR000152">
    <property type="entry name" value="EGF-type_Asp/Asn_hydroxyl_site"/>
</dbReference>
<dbReference type="GO" id="GO:0050982">
    <property type="term" value="P:detection of mechanical stimulus"/>
    <property type="evidence" value="ECO:0007669"/>
    <property type="project" value="TreeGrafter"/>
</dbReference>
<organism evidence="21 22">
    <name type="scientific">Branchiostoma lanceolatum</name>
    <name type="common">Common lancelet</name>
    <name type="synonym">Amphioxus lanceolatum</name>
    <dbReference type="NCBI Taxonomy" id="7740"/>
    <lineage>
        <taxon>Eukaryota</taxon>
        <taxon>Metazoa</taxon>
        <taxon>Chordata</taxon>
        <taxon>Cephalochordata</taxon>
        <taxon>Leptocardii</taxon>
        <taxon>Amphioxiformes</taxon>
        <taxon>Branchiostomatidae</taxon>
        <taxon>Branchiostoma</taxon>
    </lineage>
</organism>
<feature type="chain" id="PRO_5035436294" evidence="19">
    <location>
        <begin position="29"/>
        <end position="1277"/>
    </location>
</feature>
<dbReference type="InterPro" id="IPR001881">
    <property type="entry name" value="EGF-like_Ca-bd_dom"/>
</dbReference>
<dbReference type="GO" id="GO:0008373">
    <property type="term" value="F:sialyltransferase activity"/>
    <property type="evidence" value="ECO:0007669"/>
    <property type="project" value="InterPro"/>
</dbReference>
<sequence length="1277" mass="142575">MVDKMFVRLASNIVLACVLLHQVTLTSGSESRGYTSLGCWTDTADDQAIPPLEGTDPRLDGGLGGRNRQNAIEKCYQVALSRGFTVFAVQAGGWCMGSADGHNTYNKHGPSTACEADGEGGPWANEVYHITDIDECLAANGGCDHVCTNTMGSFQCSCVAGYNLNVNNYTCDDVDECTVGNAGCQKICSNIIGSYWCSCGTGYRLNGDGHTCDDVDECASENGGCEQTCTNNIGSFQCSCGAGYNLNGNSFTCDAVANTVSSLVQMLPTGNSTILDTSSPLFEMDAIDVNSVEVSPKQQLKNIKDTKRKSELQLRDIALSLVDTIERAADSLLAMLPVAEDYTKTFESDDVIVTVVRSTKKDTKTKISPAPDIKKQLPELSVLPPDRMPAPYLYQITVTTGSMFGAGTSARIGFRVFGSKSKTTVKIMNPGGESLVRGGTYDVIMPLKTSLGHLELLHIWHDNTGVDEASWFLRDIIVKDLQTEEVYQFICYDWLSEDRGDFQVQKVLHVATREQLRCFSSLFRENTDAMFYDQHFWISPFVSPEVFSSIMLSNAMWYKSEEGFLTKNTVYDLGFVQITLQELYASLMTVVMVIPVVLVPAKLFRMEVPASITAPGIRRSSKYVPRKVYPPGNASAERMKVKNEQRQKFSFVMKECILMLLFVVVLFFISHHDKDPFAFHASQTLSGTLLEDHDSITTADEFWTWTEEILLPVLYPSFWYNSRKMKYLDRQFPLYTEAFRIGPPLLTQVREPPGELGIEHFVDLSSTFLWDEAFKTTLAIVTFITTLSLLRVVRFSKTIASFIALPGAMKNDLIGFSVISAIAFMAFSCSGMLVFGTHMKAYTNVLHTNFALFEMLLGSVEKAPPLSSLMKRKVIALGVINLVVIGITWMEVRHGWSSHPTVFNVSSHRSHKFPSRKEKTDSGTLFTDRVQPWSLLPWFPARREVHNEAKIAKTPNKKKPVKRTPVLEACHPQSFEDDFLGYGYKKTPTEEKEWKFNHTAIEELRESLEKCCHVRDLFIATRQNVPKGSLLRFDGDKSVLKITHRTTGLLPQNSSLSGQFFKSCSVVGNGGVLLGSKCGNKIDASEFVIRCNLAPVNAVFSEDVGSKTSLITLNPSILEKKYKKLSERGVRNNFLQDISAYNDSLIWIPAFSYRRNMQLAYYAHKTLQGANAQQRVVFPHPNHLRMLGKYWSDQGLPQGKRLSTGLFLASAAISYCQEVHLYGFWPFDVNCQGNNVTYHYYDKGYQSSGHSMSSEFVQLLKLQDKRVVHITTEKCQP</sequence>
<keyword evidence="13" id="KW-0333">Golgi apparatus</keyword>
<evidence type="ECO:0000256" key="2">
    <source>
        <dbReference type="ARBA" id="ARBA00004323"/>
    </source>
</evidence>
<feature type="transmembrane region" description="Helical" evidence="18">
    <location>
        <begin position="813"/>
        <end position="835"/>
    </location>
</feature>